<accession>A0A543AST0</accession>
<feature type="transmembrane region" description="Helical" evidence="1">
    <location>
        <begin position="63"/>
        <end position="84"/>
    </location>
</feature>
<keyword evidence="1" id="KW-0812">Transmembrane</keyword>
<sequence length="146" mass="15162">MVSTMETIDGTVGRDKAAADLAAVAAAQRAVRDQPWPIWLYPANAVLLATMALTPMLSDAMKLMTCLPLAAVVFGLNYWVGLRIGTPFALPTSRGFLTAVVIAGLILIAAVLAGSLGAPNGIFPLLAVGVAVSYGIGSILHYRSTH</sequence>
<evidence type="ECO:0000313" key="3">
    <source>
        <dbReference type="Proteomes" id="UP000317043"/>
    </source>
</evidence>
<protein>
    <submittedName>
        <fullName evidence="2">Uncharacterized protein</fullName>
    </submittedName>
</protein>
<proteinExistence type="predicted"/>
<keyword evidence="1" id="KW-1133">Transmembrane helix</keyword>
<keyword evidence="3" id="KW-1185">Reference proteome</keyword>
<dbReference type="EMBL" id="VFOW01000001">
    <property type="protein sequence ID" value="TQL75606.1"/>
    <property type="molecule type" value="Genomic_DNA"/>
</dbReference>
<organism evidence="2 3">
    <name type="scientific">Stackebrandtia endophytica</name>
    <dbReference type="NCBI Taxonomy" id="1496996"/>
    <lineage>
        <taxon>Bacteria</taxon>
        <taxon>Bacillati</taxon>
        <taxon>Actinomycetota</taxon>
        <taxon>Actinomycetes</taxon>
        <taxon>Glycomycetales</taxon>
        <taxon>Glycomycetaceae</taxon>
        <taxon>Stackebrandtia</taxon>
    </lineage>
</organism>
<name>A0A543AST0_9ACTN</name>
<feature type="transmembrane region" description="Helical" evidence="1">
    <location>
        <begin position="122"/>
        <end position="142"/>
    </location>
</feature>
<comment type="caution">
    <text evidence="2">The sequence shown here is derived from an EMBL/GenBank/DDBJ whole genome shotgun (WGS) entry which is preliminary data.</text>
</comment>
<feature type="transmembrane region" description="Helical" evidence="1">
    <location>
        <begin position="38"/>
        <end position="57"/>
    </location>
</feature>
<keyword evidence="1" id="KW-0472">Membrane</keyword>
<reference evidence="2 3" key="1">
    <citation type="submission" date="2019-06" db="EMBL/GenBank/DDBJ databases">
        <title>Sequencing the genomes of 1000 actinobacteria strains.</title>
        <authorList>
            <person name="Klenk H.-P."/>
        </authorList>
    </citation>
    <scope>NUCLEOTIDE SEQUENCE [LARGE SCALE GENOMIC DNA]</scope>
    <source>
        <strain evidence="2 3">DSM 45928</strain>
    </source>
</reference>
<evidence type="ECO:0000256" key="1">
    <source>
        <dbReference type="SAM" id="Phobius"/>
    </source>
</evidence>
<gene>
    <name evidence="2" type="ORF">FB566_1115</name>
</gene>
<dbReference type="AlphaFoldDB" id="A0A543AST0"/>
<evidence type="ECO:0000313" key="2">
    <source>
        <dbReference type="EMBL" id="TQL75606.1"/>
    </source>
</evidence>
<dbReference type="InParanoid" id="A0A543AST0"/>
<dbReference type="Proteomes" id="UP000317043">
    <property type="component" value="Unassembled WGS sequence"/>
</dbReference>
<feature type="transmembrane region" description="Helical" evidence="1">
    <location>
        <begin position="96"/>
        <end position="116"/>
    </location>
</feature>